<keyword evidence="4" id="KW-1185">Reference proteome</keyword>
<evidence type="ECO:0000256" key="1">
    <source>
        <dbReference type="SAM" id="SignalP"/>
    </source>
</evidence>
<comment type="caution">
    <text evidence="3">The sequence shown here is derived from an EMBL/GenBank/DDBJ whole genome shotgun (WGS) entry which is preliminary data.</text>
</comment>
<dbReference type="EMBL" id="JAHCVK010000001">
    <property type="protein sequence ID" value="MBT0652485.1"/>
    <property type="molecule type" value="Genomic_DNA"/>
</dbReference>
<keyword evidence="1" id="KW-0732">Signal</keyword>
<proteinExistence type="predicted"/>
<evidence type="ECO:0000313" key="3">
    <source>
        <dbReference type="EMBL" id="MBT0652485.1"/>
    </source>
</evidence>
<evidence type="ECO:0000313" key="4">
    <source>
        <dbReference type="Proteomes" id="UP000756860"/>
    </source>
</evidence>
<feature type="signal peptide" evidence="1">
    <location>
        <begin position="1"/>
        <end position="26"/>
    </location>
</feature>
<dbReference type="Pfam" id="PF02663">
    <property type="entry name" value="FmdE"/>
    <property type="match status" value="1"/>
</dbReference>
<dbReference type="Proteomes" id="UP000756860">
    <property type="component" value="Unassembled WGS sequence"/>
</dbReference>
<dbReference type="InterPro" id="IPR003814">
    <property type="entry name" value="FmdEsu_dom"/>
</dbReference>
<dbReference type="Gene3D" id="3.30.1330.130">
    <property type="match status" value="1"/>
</dbReference>
<dbReference type="SUPFAM" id="SSF143555">
    <property type="entry name" value="FwdE-like"/>
    <property type="match status" value="1"/>
</dbReference>
<evidence type="ECO:0000259" key="2">
    <source>
        <dbReference type="Pfam" id="PF02663"/>
    </source>
</evidence>
<feature type="domain" description="Formylmethanofuran dehydrogenase subunit E" evidence="2">
    <location>
        <begin position="42"/>
        <end position="176"/>
    </location>
</feature>
<reference evidence="3 4" key="1">
    <citation type="submission" date="2021-05" db="EMBL/GenBank/DDBJ databases">
        <title>The draft genome of Geobacter luticola JCM 17780.</title>
        <authorList>
            <person name="Xu Z."/>
            <person name="Masuda Y."/>
            <person name="Itoh H."/>
            <person name="Senoo K."/>
        </authorList>
    </citation>
    <scope>NUCLEOTIDE SEQUENCE [LARGE SCALE GENOMIC DNA]</scope>
    <source>
        <strain evidence="3 4">JCM 17780</strain>
    </source>
</reference>
<name>A0ABS5SAV5_9BACT</name>
<sequence>MNLKIVPCVAFAGVMALAVMGTNSYAGDGNPPPALYSQLEAFHGHVCAGTIFGARLGLAAKDALKEAGGTGRFTARYYELSCPVDGIHVAAGTTYCNKALTVQEQDEHRLVLTASGNKRAVEARLTKKAEELGLKSRDIGEKAKALAIGSPERLNLEREIEDIYAWLKNAPTSEVVNVTHLSGTKAS</sequence>
<dbReference type="RefSeq" id="WP_214174427.1">
    <property type="nucleotide sequence ID" value="NZ_JAHCVK010000001.1"/>
</dbReference>
<accession>A0ABS5SAV5</accession>
<protein>
    <submittedName>
        <fullName evidence="3">Formylmethanofuran dehydrogenase</fullName>
    </submittedName>
</protein>
<feature type="chain" id="PRO_5046307739" evidence="1">
    <location>
        <begin position="27"/>
        <end position="187"/>
    </location>
</feature>
<organism evidence="3 4">
    <name type="scientific">Geomobilimonas luticola</name>
    <dbReference type="NCBI Taxonomy" id="1114878"/>
    <lineage>
        <taxon>Bacteria</taxon>
        <taxon>Pseudomonadati</taxon>
        <taxon>Thermodesulfobacteriota</taxon>
        <taxon>Desulfuromonadia</taxon>
        <taxon>Geobacterales</taxon>
        <taxon>Geobacteraceae</taxon>
        <taxon>Geomobilimonas</taxon>
    </lineage>
</organism>
<gene>
    <name evidence="3" type="ORF">KI810_05420</name>
</gene>